<dbReference type="InterPro" id="IPR003961">
    <property type="entry name" value="FN3_dom"/>
</dbReference>
<sequence length="4544" mass="509171">MGLRSRGLLLLSLGIWYLQLFTVASVALNSNVRVKRQSGTDSLLTVEWEGIQTGDHADSEVKGFLVEYRPERSGEWQLHPGIIPYKGPNHQYRVQIPKLPTGISYLVRIKVIGENNEVLVETPEIRAHNEIVSIKCENDDLTAPRYPVVTEVAQYSLAIKWDVPDCGVVGDYQVELTGVSAPFDVHRQTVTQPHVSVTNLLPGTFYSVKVRAVDRSRNVGPWNSEVLEAKTKGDALPISNAIQLLYRTDSELRVSWQPFMDPRLQHYEVTAVEVDEDSRRVERRRVEPALSSFALTGLRPSTKYTIGVIAFVDHEPKQVYQIEAYTTSGGIESWEEKPQVVDQGKQQFAVHWKLPATSITVSKFILEYRLPNETTWRTSEQKGVAEGSGDYSVALSQMTAPYYTVRIVAIDDQNKVVARTEELTVGEAAESSCVGSAGVPTNIRSTDVDSESIKLEWDVPQCDETHTPIDGYEYIVYEASQNAPAKGASYVGAPHVIIRGLRQNVDYTFKVRSRSVNGHSQWSKDVIIETAIAGSVSSGELGELNQLLRVKRQAKHLIKDPLNIFKLRIVLSPPCSYLVWTPLTLHSQIISKFKLMYKEVSSNKWIKLVGGPDHFECPRGIADPEDYCYQLKGLFFGVHYISSISYQLTNGEELPSSNPLHFTLVQLDGSASSNTQGVTITQPRIEQSASRSVAYWSVIGDRSTVAEYQVDIRTTDERSWRAVEPSVENEQSQTHYRLPLGQLNVASTYLVRVRALDSSRSTVATSPSASFSVLCQVPSAPENVRLERVSDQTVRVSWESSQESGDCQSYFFITGKQNGQSINQRVPGSDRSVDISGSSQGDWRVQVRGVNTAGSGTPSRDAIFSSTAQQSTRQKRSVCDPRTDFWCQGQFSNSPLRATDSGEGAVNRVWSLVSTPRVLAQDNDLIVKWKSEGEGRGVYGYHVQFRSENSGWKTYGQLVPYVGDNMEYTQTLTGLERGNAYFIHVQVLDRNSYVMYTSAQSSAKSSCSPPTHTPSHLQVAAPDASHVRVSWALPPQSTWGCSDIQFEIQPEEPRGQPAVVLGSHQTSHIFNSAPNQMWSVKIRAINSAGHSAWTPASQAKTPPGGELIIGPDVNYRQGKPIISWRSKEHTNDLIESFVLEWKATTEQNWRQHRNPIPYNGWQRPYSVDLGELPQGHTYQVRIVAKDPNRGNAYTSSVVQVQTQSQCKAPRRAPADVQVSPLGPTQIRVQWAPLHESEWNCDRLWYIVKYSTPQNQGFKNLTNGENFVVFDSDPYTQWNFEVQAANPAGESQFSRAQSAQTQGVAPGAVANLRVQPIGPDSLQCSWQPPMNPNGRITQYEVTYQLISRGNCDNNQEAPRTITVNGSHFTITGLHPHSKYRVGVAAKSDVGAGERVSLEIQTDQAAPGGAPLYLRTEEIRPTDVSISWQAPPCLQTNGEITEYEYEVTAGDRRQTVQKTTENIRGTRARIENLQPQTRYNVKVRAYTARGPGPWSTEVPFQTSAGQQNVQAPGFVKVLHTGANNAQLVWQSPYPNPGYVDKYKCRYAPTGTQQFQERQFPAVSPCQQRQIERQNLPQSPPGARLHCGRIENLKPEQTYDFQVSAHVKDSGWGPYSPPERTKVTDSAVQVLYVRKIGGSENSLHINWDVRPDDKNRVTAFKIVVVPQDGSQRAQTFNVDRATYQYRIDNLRPRTTYNVTVSAATHKEMCGGTAAVMTTDAAALTALSMAPRVIAEEPTSITIEWESRNREAGGFIVEYRLEGGAWQQYNRRIPAHPSQTTYTATVDGLPTNAVVDLRVRVVSQQNEQSNPSPEVRARTKCSPPTSPPQGVRVDAPSTNEVRVSWARPAKNTWMCDQMNVEISYRVGNQPEKILTVPGDQTEYTFPAEPNQRWVVKLRATNQVGSSQWSPEQSITTRQGAPGSVRDLRVKALSPNEVHVQWLAPLVQRGTIVGYDISYRLKHRLACPEEEPRDVSRDFVTVYNHKDLDYTITGLLPYSLYEVRVRARTTELGPEETKEVSTEQQPPSSPPLNLESTYALERSLSFQWEPVDCSQRHGHIVNYEYEILGQDDWAKLERQIANTSDLRVTIDGLTPYTKYVMRVKAYNSIGGGPNTENLVVMTAKAQAPLPPQDLVVAQEGTDFFMVSWLPPYPPYGPHDAYKIRYQQIPSENWIENEKGVKDPLLKCPGESPRFCYNATGLESGQQFKVQVATRIEGGSYGPWSSLVIANTLQVLPDAPRAIHLIEKTDHSLHIRWIPPVDPKGYVTQYRVSIVSLDDVNDKKRTQVVNHPTLTHLFEDLNPETSYNISISAGTKQGFGREIWTRYTTDPFNIPVVGTMPTVTPDGANALDVQWNAVLDPKNRVKGYIIEIRNSDTPVWQEIGGVTNHDSVKSTYFKKLTGLDSDTLYFVRIKVVDHRQRVGVPSPEAQARTGCAAPLSPPTNLNLASPSNVQVRVSWQAPNQNSWKCSAIRYKLEYINGTQPRKQIDLPSSSIEHLFDSKSNTKWIVRIRTENDAGSSEWSKELEITTAEGAPGAVEDLTAKPKGPTSVVVRWKPPRDPNGVITGYTLTYKLKSIGECGPRSAAPIEKHVRNEEQTLEGLLPDSTYEIHVVAHTSHAGPQSSVVTVTTEEAAPTGPPQNVRVGSITSSRADVTWAQPECEQRNGKITDYEYELWSMDTWADNSTGHNPTERLNLDQLIPYTQYQIRVRAINKEGEGPFGEWVPFTTQSTNPPAPTDLQEEATFPHAIEISWLPPTPPHGNVDFYKVRYTPTGEANYREIRVETDRLECSDSNKKDRLCYRLSDLDPEQEYDIQVSAHTEGGGWSEWSDELTSRTQQQNIPVLERELEVTDKTSNSISLKWEGLPQDQATHVVGYVLEFKSEDDNAEWQEYNGVVKHRKSTQDYKITVKQLETATLYFFRLRVVGKNDKRGQPGPETKETTSCGKPEVPPEGLKLESLDFETLKITWTPPDESTWRCDNVEYLIDFVNTTSRGNWTVSTDAPSELIVPTQPGTKWDVKIRTQTVEDMGKPQFSKWSDKVSITTQSLPGEIFVTVEPKGPREALVTWELPDKDQKWNYGVDITYKLKQLGGCNEVQTGAKEPVTLLNVQEKQIPLENLQPGSLYEVTVTPRRPPSLHSSIVTPKTVRTFRTKNDVPTGPPQNLQSTVRKDSELGFKWDAPECVQQNGNITQYEFELVGLDEWNEGTREGVTPRQNTLIDQLQPGSLYRIKVRAYTAEGPGPWSDSLEIRTTGSELGPPRELTAVQTKATQIQLTWLPPYPEKAIVTAYRIRYSPRADDSNPTEVELSGDELTCSGYKSPIITSANLCATIKGLQPSTTYRFAVQGQSSSGNWGEWSSDYFSTTRNDDNELLGGSLKLLSAGHDNLKVKWTPPAVIGEKIDKYDLFISVASVLDQNPKKFDVSGHTTDYHFRNLDSVTQYNVTVQGTSEGNKLWFISSVFSTTDFAEGLLSWLPAPTDLHLIEKSDTMLHVDWVPPEIFDPEQRELITHHRVTIAPFDPTTGKTGPSKNYTVPYPGNSIKFEGLRPETIYNITVQAGTNSGYGHILWGTYSTLAPGQRHILRLLNRTPTTLNVAWEPVWGRAHSGYTLTARTLYSVYGNVRLQQIKSFDVDASQTEFVIRGLHPSTVYNVTLTPKDHNEVAWGAYATLPPGWFVVKNLKQCDKTDFAVSMSWEPVELDMASDYQVRYLRVKEHDGIWTEEEARPAKELLCPKDGCGRLCYLVFNLPHNPSEYVFQVRAKVDGEWNHWKSAPKKMTSSEPLNVIVNLKISPNMNLFQIRRSCCIVPPPYFVDNIGAPGTFWEVDVNPAATENNVTRYYVVVDERDPPGDTNWTELTDKVTANKMKIPYYVAASFNLETLPEPRKVRIGDGSVIGGYLNYPLVKGKKYNYEVYTIWNVTGAPLVGRLRDVRGWDWLFNQIYFLWIFLPIICLLVLCCLIWMVYKYCKELVGRAWRSSPYITSSWPWWWLLLPLLAALLLTLLCCCIPWCLQRLILFPPFQTNLLYFRISFYVLKVPRHRSRKEHSRLVTNGQHAPLLEEQKAGMNENMRQLESRLDKMRGAVDGRARGDFEDGYMKGYKDANKLGSANAARRRLDDEYGARDDRFHEGYVKGLKDAGMTGMTTSMHNLAQRTGGGYSAGFAQGYKDGNSGIFGDRVTPSLVSRLDEQYAGQEDFKQGYVDGFKEGASSRVGDRSRFEDSRRLQQSLTELTERLTSLEKTKGDEIHSTKIYHVYNQQPEGATMTSTGAQLAQELEEIGSTSRRSTLRRHYTPGDYLKQDAEEGYNSLSRNRRSLSASALAANREAAHQSSSYLQTGGTLSRSRHHMSHAGSSYLSRAAQDAQIGTDTYAKRYNYRSRSDVGSPRRYASQTLLDGSRPGPSTPYARRDALHTLTKELDSLSRSPDVRGATPRGTTSAGYGSDTNAYDTVRSRARGYSNYDYDTFQSSRNVTQTQATSGATQTSGATAAGAASSSSATQQDKSGKWAEQLIDLVSEPLDTTIARINNYTSSSNDRGQGDVVEEKYYRSHKEEHSSR</sequence>
<evidence type="ECO:0000259" key="6">
    <source>
        <dbReference type="PROSITE" id="PS50853"/>
    </source>
</evidence>
<dbReference type="GO" id="GO:0019221">
    <property type="term" value="P:cytokine-mediated signaling pathway"/>
    <property type="evidence" value="ECO:0000318"/>
    <property type="project" value="GO_Central"/>
</dbReference>
<feature type="domain" description="Fibronectin type-III" evidence="6">
    <location>
        <begin position="3365"/>
        <end position="3458"/>
    </location>
</feature>
<dbReference type="GO" id="GO:0004896">
    <property type="term" value="F:cytokine receptor activity"/>
    <property type="evidence" value="ECO:0000318"/>
    <property type="project" value="GO_Central"/>
</dbReference>
<dbReference type="FunCoup" id="A8X9R7">
    <property type="interactions" value="241"/>
</dbReference>
<dbReference type="STRING" id="6238.A8X9R7"/>
<dbReference type="FunFam" id="2.60.40.10:FF:002267">
    <property type="entry name" value="Myotactin form A"/>
    <property type="match status" value="1"/>
</dbReference>
<feature type="domain" description="Fibronectin type-III" evidence="6">
    <location>
        <begin position="2944"/>
        <end position="3041"/>
    </location>
</feature>
<feature type="domain" description="Fibronectin type-III" evidence="6">
    <location>
        <begin position="1919"/>
        <end position="2022"/>
    </location>
</feature>
<keyword evidence="4" id="KW-1133">Transmembrane helix</keyword>
<feature type="domain" description="Fibronectin type-III" evidence="6">
    <location>
        <begin position="1212"/>
        <end position="1303"/>
    </location>
</feature>
<feature type="domain" description="Fibronectin type-III" evidence="6">
    <location>
        <begin position="2025"/>
        <end position="2120"/>
    </location>
</feature>
<feature type="region of interest" description="Disordered" evidence="3">
    <location>
        <begin position="2923"/>
        <end position="2945"/>
    </location>
</feature>
<dbReference type="EMBL" id="HE601459">
    <property type="protein sequence ID" value="CAP29382.2"/>
    <property type="molecule type" value="Genomic_DNA"/>
</dbReference>
<dbReference type="FunFam" id="2.60.40.10:FF:002331">
    <property type="entry name" value="Myotactin form A"/>
    <property type="match status" value="1"/>
</dbReference>
<feature type="compositionally biased region" description="Basic and acidic residues" evidence="3">
    <location>
        <begin position="4529"/>
        <end position="4544"/>
    </location>
</feature>
<feature type="domain" description="Fibronectin type-III" evidence="6">
    <location>
        <begin position="1307"/>
        <end position="1406"/>
    </location>
</feature>
<feature type="domain" description="Fibronectin type-III" evidence="6">
    <location>
        <begin position="2233"/>
        <end position="2327"/>
    </location>
</feature>
<dbReference type="Proteomes" id="UP000008549">
    <property type="component" value="Unassembled WGS sequence"/>
</dbReference>
<feature type="compositionally biased region" description="Polar residues" evidence="3">
    <location>
        <begin position="852"/>
        <end position="872"/>
    </location>
</feature>
<feature type="domain" description="Fibronectin type-III" evidence="6">
    <location>
        <begin position="143"/>
        <end position="234"/>
    </location>
</feature>
<dbReference type="Gene3D" id="2.60.40.10">
    <property type="entry name" value="Immunoglobulins"/>
    <property type="match status" value="30"/>
</dbReference>
<feature type="domain" description="Fibronectin type-III" evidence="6">
    <location>
        <begin position="2125"/>
        <end position="2229"/>
    </location>
</feature>
<evidence type="ECO:0000313" key="8">
    <source>
        <dbReference type="Proteomes" id="UP000008549"/>
    </source>
</evidence>
<feature type="domain" description="Fibronectin type-III" evidence="6">
    <location>
        <begin position="237"/>
        <end position="330"/>
    </location>
</feature>
<keyword evidence="4" id="KW-0812">Transmembrane</keyword>
<dbReference type="FunFam" id="2.60.40.10:FF:002330">
    <property type="entry name" value="Myotactin form B"/>
    <property type="match status" value="1"/>
</dbReference>
<dbReference type="CDD" id="cd00063">
    <property type="entry name" value="FN3"/>
    <property type="match status" value="29"/>
</dbReference>
<dbReference type="FunFam" id="2.60.40.10:FF:002552">
    <property type="entry name" value="Myotactin form B"/>
    <property type="match status" value="1"/>
</dbReference>
<dbReference type="FunFam" id="2.60.40.10:FF:002270">
    <property type="entry name" value="Myotactin form B"/>
    <property type="match status" value="2"/>
</dbReference>
<dbReference type="FunFam" id="2.60.40.10:FF:002658">
    <property type="entry name" value="Myotactin form A"/>
    <property type="match status" value="1"/>
</dbReference>
<dbReference type="InterPro" id="IPR036116">
    <property type="entry name" value="FN3_sf"/>
</dbReference>
<feature type="domain" description="Fibronectin type-III" evidence="6">
    <location>
        <begin position="2331"/>
        <end position="2430"/>
    </location>
</feature>
<reference evidence="7 8" key="1">
    <citation type="journal article" date="2003" name="PLoS Biol.">
        <title>The genome sequence of Caenorhabditis briggsae: a platform for comparative genomics.</title>
        <authorList>
            <person name="Stein L.D."/>
            <person name="Bao Z."/>
            <person name="Blasiar D."/>
            <person name="Blumenthal T."/>
            <person name="Brent M.R."/>
            <person name="Chen N."/>
            <person name="Chinwalla A."/>
            <person name="Clarke L."/>
            <person name="Clee C."/>
            <person name="Coghlan A."/>
            <person name="Coulson A."/>
            <person name="D'Eustachio P."/>
            <person name="Fitch D.H."/>
            <person name="Fulton L.A."/>
            <person name="Fulton R.E."/>
            <person name="Griffiths-Jones S."/>
            <person name="Harris T.W."/>
            <person name="Hillier L.W."/>
            <person name="Kamath R."/>
            <person name="Kuwabara P.E."/>
            <person name="Mardis E.R."/>
            <person name="Marra M.A."/>
            <person name="Miner T.L."/>
            <person name="Minx P."/>
            <person name="Mullikin J.C."/>
            <person name="Plumb R.W."/>
            <person name="Rogers J."/>
            <person name="Schein J.E."/>
            <person name="Sohrmann M."/>
            <person name="Spieth J."/>
            <person name="Stajich J.E."/>
            <person name="Wei C."/>
            <person name="Willey D."/>
            <person name="Wilson R.K."/>
            <person name="Durbin R."/>
            <person name="Waterston R.H."/>
        </authorList>
    </citation>
    <scope>NUCLEOTIDE SEQUENCE [LARGE SCALE GENOMIC DNA]</scope>
    <source>
        <strain evidence="7 8">AF16</strain>
    </source>
</reference>
<dbReference type="GO" id="GO:0043235">
    <property type="term" value="C:receptor complex"/>
    <property type="evidence" value="ECO:0000318"/>
    <property type="project" value="GO_Central"/>
</dbReference>
<feature type="domain" description="Fibronectin type-III" evidence="6">
    <location>
        <begin position="2729"/>
        <end position="2833"/>
    </location>
</feature>
<proteinExistence type="predicted"/>
<feature type="compositionally biased region" description="Low complexity" evidence="3">
    <location>
        <begin position="4460"/>
        <end position="4488"/>
    </location>
</feature>
<dbReference type="GO" id="GO:0009897">
    <property type="term" value="C:external side of plasma membrane"/>
    <property type="evidence" value="ECO:0000318"/>
    <property type="project" value="GO_Central"/>
</dbReference>
<keyword evidence="2" id="KW-0175">Coiled coil</keyword>
<feature type="signal peptide" evidence="5">
    <location>
        <begin position="1"/>
        <end position="27"/>
    </location>
</feature>
<feature type="domain" description="Fibronectin type-III" evidence="6">
    <location>
        <begin position="3468"/>
        <end position="3569"/>
    </location>
</feature>
<feature type="transmembrane region" description="Helical" evidence="4">
    <location>
        <begin position="3932"/>
        <end position="3954"/>
    </location>
</feature>
<dbReference type="FunFam" id="2.60.40.10:FF:002076">
    <property type="entry name" value="Myotactin form A"/>
    <property type="match status" value="1"/>
</dbReference>
<feature type="coiled-coil region" evidence="2">
    <location>
        <begin position="4045"/>
        <end position="4072"/>
    </location>
</feature>
<feature type="domain" description="Fibronectin type-III" evidence="6">
    <location>
        <begin position="3042"/>
        <end position="3145"/>
    </location>
</feature>
<feature type="domain" description="Fibronectin type-III" evidence="6">
    <location>
        <begin position="1509"/>
        <end position="1623"/>
    </location>
</feature>
<feature type="compositionally biased region" description="Basic and acidic residues" evidence="3">
    <location>
        <begin position="2006"/>
        <end position="2016"/>
    </location>
</feature>
<feature type="region of interest" description="Disordered" evidence="3">
    <location>
        <begin position="1800"/>
        <end position="1830"/>
    </location>
</feature>
<evidence type="ECO:0000256" key="3">
    <source>
        <dbReference type="SAM" id="MobiDB-lite"/>
    </source>
</evidence>
<dbReference type="FunFam" id="2.60.40.10:FF:001802">
    <property type="entry name" value="Myotactin form A"/>
    <property type="match status" value="2"/>
</dbReference>
<feature type="domain" description="Fibronectin type-III" evidence="6">
    <location>
        <begin position="1408"/>
        <end position="1503"/>
    </location>
</feature>
<keyword evidence="1" id="KW-0677">Repeat</keyword>
<dbReference type="PROSITE" id="PS50853">
    <property type="entry name" value="FN3"/>
    <property type="match status" value="30"/>
</dbReference>
<evidence type="ECO:0000313" key="7">
    <source>
        <dbReference type="EMBL" id="CAP29382.2"/>
    </source>
</evidence>
<gene>
    <name evidence="9" type="primary">let-805</name>
    <name evidence="7" type="synonym">Cbr-let-805</name>
    <name evidence="9" type="ORF">CBG09834</name>
    <name evidence="7" type="ORF">CBG_09834</name>
</gene>
<feature type="region of interest" description="Disordered" evidence="3">
    <location>
        <begin position="852"/>
        <end position="875"/>
    </location>
</feature>
<evidence type="ECO:0000256" key="4">
    <source>
        <dbReference type="SAM" id="Phobius"/>
    </source>
</evidence>
<feature type="region of interest" description="Disordered" evidence="3">
    <location>
        <begin position="4459"/>
        <end position="4491"/>
    </location>
</feature>
<dbReference type="FunFam" id="2.60.40.10:FF:002158">
    <property type="entry name" value="Myotactin form B"/>
    <property type="match status" value="1"/>
</dbReference>
<dbReference type="FunFam" id="2.60.40.10:FF:002333">
    <property type="entry name" value="Myotactin form A"/>
    <property type="match status" value="1"/>
</dbReference>
<dbReference type="WormBase" id="CBG09834a">
    <property type="protein sequence ID" value="CBP44614"/>
    <property type="gene ID" value="WBGene00031351"/>
    <property type="gene designation" value="Cbr-let-805"/>
</dbReference>
<dbReference type="FunFam" id="2.60.40.10:FF:001900">
    <property type="entry name" value="Myotactin form B"/>
    <property type="match status" value="1"/>
</dbReference>
<dbReference type="FunFam" id="2.60.40.10:FF:002332">
    <property type="entry name" value="Myotactin form A"/>
    <property type="match status" value="1"/>
</dbReference>
<keyword evidence="8" id="KW-1185">Reference proteome</keyword>
<feature type="region of interest" description="Disordered" evidence="3">
    <location>
        <begin position="4513"/>
        <end position="4544"/>
    </location>
</feature>
<dbReference type="InterPro" id="IPR050991">
    <property type="entry name" value="ECM_Regulatory_Proteins"/>
</dbReference>
<dbReference type="Pfam" id="PF00041">
    <property type="entry name" value="fn3"/>
    <property type="match status" value="22"/>
</dbReference>
<keyword evidence="5" id="KW-0732">Signal</keyword>
<dbReference type="SMART" id="SM00060">
    <property type="entry name" value="FN3"/>
    <property type="match status" value="35"/>
</dbReference>
<feature type="region of interest" description="Disordered" evidence="3">
    <location>
        <begin position="4308"/>
        <end position="4349"/>
    </location>
</feature>
<dbReference type="PANTHER" id="PTHR46708">
    <property type="entry name" value="TENASCIN"/>
    <property type="match status" value="1"/>
</dbReference>
<feature type="domain" description="Fibronectin type-III" evidence="6">
    <location>
        <begin position="1013"/>
        <end position="1104"/>
    </location>
</feature>
<dbReference type="HOGENOM" id="CLU_224127_0_0_1"/>
<feature type="transmembrane region" description="Helical" evidence="4">
    <location>
        <begin position="3975"/>
        <end position="3999"/>
    </location>
</feature>
<feature type="compositionally biased region" description="Polar residues" evidence="3">
    <location>
        <begin position="4421"/>
        <end position="4435"/>
    </location>
</feature>
<feature type="region of interest" description="Disordered" evidence="3">
    <location>
        <begin position="4267"/>
        <end position="4287"/>
    </location>
</feature>
<dbReference type="FunFam" id="2.60.40.10:FF:002269">
    <property type="entry name" value="Myotactin form B"/>
    <property type="match status" value="1"/>
</dbReference>
<dbReference type="FunFam" id="2.60.40.10:FF:002213">
    <property type="entry name" value="Myotactin form B"/>
    <property type="match status" value="1"/>
</dbReference>
<dbReference type="GO" id="GO:0019955">
    <property type="term" value="F:cytokine binding"/>
    <property type="evidence" value="ECO:0000318"/>
    <property type="project" value="GO_Central"/>
</dbReference>
<dbReference type="InParanoid" id="A8X9R7"/>
<feature type="chain" id="PRO_5002732849" evidence="5">
    <location>
        <begin position="28"/>
        <end position="4544"/>
    </location>
</feature>
<keyword evidence="4" id="KW-0472">Membrane</keyword>
<reference evidence="7 8" key="2">
    <citation type="journal article" date="2011" name="PLoS Genet.">
        <title>Caenorhabditis briggsae recombinant inbred line genotypes reveal inter-strain incompatibility and the evolution of recombination.</title>
        <authorList>
            <person name="Ross J.A."/>
            <person name="Koboldt D.C."/>
            <person name="Staisch J.E."/>
            <person name="Chamberlin H.M."/>
            <person name="Gupta B.P."/>
            <person name="Miller R.D."/>
            <person name="Baird S.E."/>
            <person name="Haag E.S."/>
        </authorList>
    </citation>
    <scope>NUCLEOTIDE SEQUENCE [LARGE SCALE GENOMIC DNA]</scope>
    <source>
        <strain evidence="7 8">AF16</strain>
    </source>
</reference>
<evidence type="ECO:0000256" key="2">
    <source>
        <dbReference type="SAM" id="Coils"/>
    </source>
</evidence>
<evidence type="ECO:0000256" key="5">
    <source>
        <dbReference type="SAM" id="SignalP"/>
    </source>
</evidence>
<feature type="domain" description="Fibronectin type-III" evidence="6">
    <location>
        <begin position="1823"/>
        <end position="1915"/>
    </location>
</feature>
<accession>A8X9R7</accession>
<feature type="domain" description="Fibronectin type-III" evidence="6">
    <location>
        <begin position="3251"/>
        <end position="3360"/>
    </location>
</feature>
<feature type="domain" description="Fibronectin type-III" evidence="6">
    <location>
        <begin position="2838"/>
        <end position="2941"/>
    </location>
</feature>
<dbReference type="FunFam" id="2.60.40.10:FF:002271">
    <property type="entry name" value="Myotactin form A"/>
    <property type="match status" value="1"/>
</dbReference>
<feature type="domain" description="Fibronectin type-III" evidence="6">
    <location>
        <begin position="780"/>
        <end position="870"/>
    </location>
</feature>
<feature type="domain" description="Fibronectin type-III" evidence="6">
    <location>
        <begin position="439"/>
        <end position="533"/>
    </location>
</feature>
<feature type="domain" description="Fibronectin type-III" evidence="6">
    <location>
        <begin position="2531"/>
        <end position="2627"/>
    </location>
</feature>
<feature type="compositionally biased region" description="Basic and acidic residues" evidence="3">
    <location>
        <begin position="2923"/>
        <end position="2934"/>
    </location>
</feature>
<feature type="domain" description="Fibronectin type-III" evidence="6">
    <location>
        <begin position="1723"/>
        <end position="1818"/>
    </location>
</feature>
<dbReference type="InterPro" id="IPR013783">
    <property type="entry name" value="Ig-like_fold"/>
</dbReference>
<feature type="domain" description="Fibronectin type-III" evidence="6">
    <location>
        <begin position="1624"/>
        <end position="1720"/>
    </location>
</feature>
<dbReference type="OMA" id="RARTKCS"/>
<evidence type="ECO:0000313" key="9">
    <source>
        <dbReference type="WormBase" id="CBG09834a"/>
    </source>
</evidence>
<dbReference type="FunFam" id="2.60.40.10:FF:002784">
    <property type="entry name" value="Myotactin form A"/>
    <property type="match status" value="1"/>
</dbReference>
<name>A8X9R7_CAEBR</name>
<evidence type="ECO:0000256" key="1">
    <source>
        <dbReference type="ARBA" id="ARBA00022737"/>
    </source>
</evidence>
<protein>
    <submittedName>
        <fullName evidence="7">Protein CBR-LET-805</fullName>
    </submittedName>
</protein>
<dbReference type="FunFam" id="2.60.40.10:FF:002268">
    <property type="entry name" value="Myotactin form A"/>
    <property type="match status" value="1"/>
</dbReference>
<feature type="compositionally biased region" description="Polar residues" evidence="3">
    <location>
        <begin position="4317"/>
        <end position="4330"/>
    </location>
</feature>
<dbReference type="PANTHER" id="PTHR46708:SF2">
    <property type="entry name" value="FIBRONECTIN TYPE-III DOMAIN-CONTAINING PROTEIN"/>
    <property type="match status" value="1"/>
</dbReference>
<dbReference type="FunFam" id="2.60.40.10:FF:002414">
    <property type="entry name" value="Myotactin form A"/>
    <property type="match status" value="1"/>
</dbReference>
<dbReference type="FunFam" id="2.60.40.10:FF:002549">
    <property type="entry name" value="Myotactin form A"/>
    <property type="match status" value="1"/>
</dbReference>
<dbReference type="SUPFAM" id="SSF49265">
    <property type="entry name" value="Fibronectin type III"/>
    <property type="match status" value="19"/>
</dbReference>
<feature type="domain" description="Fibronectin type-III" evidence="6">
    <location>
        <begin position="3570"/>
        <end position="3664"/>
    </location>
</feature>
<feature type="compositionally biased region" description="Basic and acidic residues" evidence="3">
    <location>
        <begin position="4394"/>
        <end position="4408"/>
    </location>
</feature>
<feature type="domain" description="Fibronectin type-III" evidence="6">
    <location>
        <begin position="28"/>
        <end position="125"/>
    </location>
</feature>
<feature type="compositionally biased region" description="Polar residues" evidence="3">
    <location>
        <begin position="4513"/>
        <end position="4523"/>
    </location>
</feature>
<dbReference type="eggNOG" id="KOG3510">
    <property type="taxonomic scope" value="Eukaryota"/>
</dbReference>
<feature type="region of interest" description="Disordered" evidence="3">
    <location>
        <begin position="4364"/>
        <end position="4435"/>
    </location>
</feature>
<feature type="domain" description="Fibronectin type-III" evidence="6">
    <location>
        <begin position="3153"/>
        <end position="3247"/>
    </location>
</feature>
<feature type="region of interest" description="Disordered" evidence="3">
    <location>
        <begin position="2006"/>
        <end position="2027"/>
    </location>
</feature>
<organism evidence="7 8">
    <name type="scientific">Caenorhabditis briggsae</name>
    <dbReference type="NCBI Taxonomy" id="6238"/>
    <lineage>
        <taxon>Eukaryota</taxon>
        <taxon>Metazoa</taxon>
        <taxon>Ecdysozoa</taxon>
        <taxon>Nematoda</taxon>
        <taxon>Chromadorea</taxon>
        <taxon>Rhabditida</taxon>
        <taxon>Rhabditina</taxon>
        <taxon>Rhabditomorpha</taxon>
        <taxon>Rhabditoidea</taxon>
        <taxon>Rhabditidae</taxon>
        <taxon>Peloderinae</taxon>
        <taxon>Caenorhabditis</taxon>
    </lineage>
</organism>
<dbReference type="FunFam" id="2.60.40.10:FF:002899">
    <property type="entry name" value="Myotactin form B"/>
    <property type="match status" value="1"/>
</dbReference>
<feature type="domain" description="Fibronectin type-III" evidence="6">
    <location>
        <begin position="2632"/>
        <end position="2725"/>
    </location>
</feature>
<feature type="domain" description="Fibronectin type-III" evidence="6">
    <location>
        <begin position="2435"/>
        <end position="2527"/>
    </location>
</feature>